<dbReference type="SMART" id="SM00338">
    <property type="entry name" value="BRLZ"/>
    <property type="match status" value="1"/>
</dbReference>
<feature type="compositionally biased region" description="Polar residues" evidence="3">
    <location>
        <begin position="23"/>
        <end position="39"/>
    </location>
</feature>
<organism evidence="5 6">
    <name type="scientific">Pseudovirgaria hyperparasitica</name>
    <dbReference type="NCBI Taxonomy" id="470096"/>
    <lineage>
        <taxon>Eukaryota</taxon>
        <taxon>Fungi</taxon>
        <taxon>Dikarya</taxon>
        <taxon>Ascomycota</taxon>
        <taxon>Pezizomycotina</taxon>
        <taxon>Dothideomycetes</taxon>
        <taxon>Dothideomycetes incertae sedis</taxon>
        <taxon>Acrospermales</taxon>
        <taxon>Acrospermaceae</taxon>
        <taxon>Pseudovirgaria</taxon>
    </lineage>
</organism>
<keyword evidence="6" id="KW-1185">Reference proteome</keyword>
<accession>A0A6A6WEM7</accession>
<dbReference type="Gene3D" id="1.20.5.170">
    <property type="match status" value="1"/>
</dbReference>
<feature type="compositionally biased region" description="Low complexity" evidence="3">
    <location>
        <begin position="49"/>
        <end position="62"/>
    </location>
</feature>
<dbReference type="AlphaFoldDB" id="A0A6A6WEM7"/>
<dbReference type="GO" id="GO:0090575">
    <property type="term" value="C:RNA polymerase II transcription regulator complex"/>
    <property type="evidence" value="ECO:0007669"/>
    <property type="project" value="TreeGrafter"/>
</dbReference>
<keyword evidence="2" id="KW-0539">Nucleus</keyword>
<evidence type="ECO:0000313" key="5">
    <source>
        <dbReference type="EMBL" id="KAF2760336.1"/>
    </source>
</evidence>
<protein>
    <recommendedName>
        <fullName evidence="4">BZIP domain-containing protein</fullName>
    </recommendedName>
</protein>
<dbReference type="RefSeq" id="XP_033602787.1">
    <property type="nucleotide sequence ID" value="XM_033746663.1"/>
</dbReference>
<dbReference type="Pfam" id="PF00170">
    <property type="entry name" value="bZIP_1"/>
    <property type="match status" value="1"/>
</dbReference>
<gene>
    <name evidence="5" type="ORF">EJ05DRAFT_498295</name>
</gene>
<evidence type="ECO:0000313" key="6">
    <source>
        <dbReference type="Proteomes" id="UP000799437"/>
    </source>
</evidence>
<dbReference type="PANTHER" id="PTHR40621">
    <property type="entry name" value="TRANSCRIPTION FACTOR KAPC-RELATED"/>
    <property type="match status" value="1"/>
</dbReference>
<dbReference type="PROSITE" id="PS50217">
    <property type="entry name" value="BZIP"/>
    <property type="match status" value="1"/>
</dbReference>
<evidence type="ECO:0000259" key="4">
    <source>
        <dbReference type="PROSITE" id="PS50217"/>
    </source>
</evidence>
<dbReference type="GeneID" id="54487717"/>
<dbReference type="PROSITE" id="PS00036">
    <property type="entry name" value="BZIP_BASIC"/>
    <property type="match status" value="1"/>
</dbReference>
<evidence type="ECO:0000256" key="2">
    <source>
        <dbReference type="ARBA" id="ARBA00023242"/>
    </source>
</evidence>
<dbReference type="CDD" id="cd14688">
    <property type="entry name" value="bZIP_YAP"/>
    <property type="match status" value="1"/>
</dbReference>
<dbReference type="InterPro" id="IPR004827">
    <property type="entry name" value="bZIP"/>
</dbReference>
<dbReference type="GO" id="GO:0000976">
    <property type="term" value="F:transcription cis-regulatory region binding"/>
    <property type="evidence" value="ECO:0007669"/>
    <property type="project" value="InterPro"/>
</dbReference>
<evidence type="ECO:0000256" key="3">
    <source>
        <dbReference type="SAM" id="MobiDB-lite"/>
    </source>
</evidence>
<dbReference type="Proteomes" id="UP000799437">
    <property type="component" value="Unassembled WGS sequence"/>
</dbReference>
<feature type="region of interest" description="Disordered" evidence="3">
    <location>
        <begin position="15"/>
        <end position="124"/>
    </location>
</feature>
<dbReference type="SUPFAM" id="SSF57959">
    <property type="entry name" value="Leucine zipper domain"/>
    <property type="match status" value="1"/>
</dbReference>
<evidence type="ECO:0000256" key="1">
    <source>
        <dbReference type="ARBA" id="ARBA00004123"/>
    </source>
</evidence>
<dbReference type="InterPro" id="IPR050936">
    <property type="entry name" value="AP-1-like"/>
</dbReference>
<sequence length="210" mass="24137">MAHYYAPRYQVSAMHSPYDAGYDSSSDTTSNSAWDSNFSEDVLPPFEYAHSSHSMSPVSAASTHAPNTPYMTAVRPSTSCTSRSSGVKQTPQPTSAMENEEERRKNRKREQNRESQRAFRRRQENRVKFLETKTLELETSSRQLRAENDQLRTELHGERTRNQELVSTMNMMSPSPLNLTQDIVPSIEADRYPQYSQNHDSQGLDRRVVW</sequence>
<feature type="domain" description="BZIP" evidence="4">
    <location>
        <begin position="102"/>
        <end position="165"/>
    </location>
</feature>
<reference evidence="5" key="1">
    <citation type="journal article" date="2020" name="Stud. Mycol.">
        <title>101 Dothideomycetes genomes: a test case for predicting lifestyles and emergence of pathogens.</title>
        <authorList>
            <person name="Haridas S."/>
            <person name="Albert R."/>
            <person name="Binder M."/>
            <person name="Bloem J."/>
            <person name="Labutti K."/>
            <person name="Salamov A."/>
            <person name="Andreopoulos B."/>
            <person name="Baker S."/>
            <person name="Barry K."/>
            <person name="Bills G."/>
            <person name="Bluhm B."/>
            <person name="Cannon C."/>
            <person name="Castanera R."/>
            <person name="Culley D."/>
            <person name="Daum C."/>
            <person name="Ezra D."/>
            <person name="Gonzalez J."/>
            <person name="Henrissat B."/>
            <person name="Kuo A."/>
            <person name="Liang C."/>
            <person name="Lipzen A."/>
            <person name="Lutzoni F."/>
            <person name="Magnuson J."/>
            <person name="Mondo S."/>
            <person name="Nolan M."/>
            <person name="Ohm R."/>
            <person name="Pangilinan J."/>
            <person name="Park H.-J."/>
            <person name="Ramirez L."/>
            <person name="Alfaro M."/>
            <person name="Sun H."/>
            <person name="Tritt A."/>
            <person name="Yoshinaga Y."/>
            <person name="Zwiers L.-H."/>
            <person name="Turgeon B."/>
            <person name="Goodwin S."/>
            <person name="Spatafora J."/>
            <person name="Crous P."/>
            <person name="Grigoriev I."/>
        </authorList>
    </citation>
    <scope>NUCLEOTIDE SEQUENCE</scope>
    <source>
        <strain evidence="5">CBS 121739</strain>
    </source>
</reference>
<feature type="compositionally biased region" description="Polar residues" evidence="3">
    <location>
        <begin position="64"/>
        <end position="97"/>
    </location>
</feature>
<proteinExistence type="predicted"/>
<name>A0A6A6WEM7_9PEZI</name>
<comment type="subcellular location">
    <subcellularLocation>
        <location evidence="1">Nucleus</location>
    </subcellularLocation>
</comment>
<dbReference type="InterPro" id="IPR046347">
    <property type="entry name" value="bZIP_sf"/>
</dbReference>
<dbReference type="EMBL" id="ML996568">
    <property type="protein sequence ID" value="KAF2760336.1"/>
    <property type="molecule type" value="Genomic_DNA"/>
</dbReference>
<dbReference type="PANTHER" id="PTHR40621:SF6">
    <property type="entry name" value="AP-1-LIKE TRANSCRIPTION FACTOR YAP1-RELATED"/>
    <property type="match status" value="1"/>
</dbReference>
<feature type="compositionally biased region" description="Basic and acidic residues" evidence="3">
    <location>
        <begin position="101"/>
        <end position="124"/>
    </location>
</feature>
<dbReference type="GO" id="GO:0001228">
    <property type="term" value="F:DNA-binding transcription activator activity, RNA polymerase II-specific"/>
    <property type="evidence" value="ECO:0007669"/>
    <property type="project" value="TreeGrafter"/>
</dbReference>